<evidence type="ECO:0000256" key="3">
    <source>
        <dbReference type="PIRSR" id="PIRSR037238-1"/>
    </source>
</evidence>
<dbReference type="CDD" id="cd03885">
    <property type="entry name" value="M20_CPDG2"/>
    <property type="match status" value="1"/>
</dbReference>
<dbReference type="InterPro" id="IPR002933">
    <property type="entry name" value="Peptidase_M20"/>
</dbReference>
<dbReference type="Pfam" id="PF01546">
    <property type="entry name" value="Peptidase_M20"/>
    <property type="match status" value="1"/>
</dbReference>
<dbReference type="SUPFAM" id="SSF53187">
    <property type="entry name" value="Zn-dependent exopeptidases"/>
    <property type="match status" value="1"/>
</dbReference>
<evidence type="ECO:0000256" key="1">
    <source>
        <dbReference type="ARBA" id="ARBA00022723"/>
    </source>
</evidence>
<reference evidence="6" key="1">
    <citation type="submission" date="2017-02" db="EMBL/GenBank/DDBJ databases">
        <authorList>
            <person name="Dridi B."/>
        </authorList>
    </citation>
    <scope>NUCLEOTIDE SEQUENCE [LARGE SCALE GENOMIC DNA]</scope>
    <source>
        <strain evidence="6">B Co 03.10</strain>
    </source>
</reference>
<keyword evidence="1" id="KW-0479">Metal-binding</keyword>
<dbReference type="SUPFAM" id="SSF55031">
    <property type="entry name" value="Bacterial exopeptidase dimerisation domain"/>
    <property type="match status" value="1"/>
</dbReference>
<feature type="domain" description="Peptidase M20 dimerisation" evidence="4">
    <location>
        <begin position="194"/>
        <end position="288"/>
    </location>
</feature>
<feature type="active site" evidence="3">
    <location>
        <position position="96"/>
    </location>
</feature>
<evidence type="ECO:0000313" key="6">
    <source>
        <dbReference type="Proteomes" id="UP000196581"/>
    </source>
</evidence>
<dbReference type="Gene3D" id="3.30.70.360">
    <property type="match status" value="1"/>
</dbReference>
<protein>
    <submittedName>
        <fullName evidence="5">Carboxypeptidase G2</fullName>
    </submittedName>
</protein>
<dbReference type="GO" id="GO:0046872">
    <property type="term" value="F:metal ion binding"/>
    <property type="evidence" value="ECO:0007669"/>
    <property type="project" value="UniProtKB-KW"/>
</dbReference>
<dbReference type="RefSeq" id="WP_087009188.1">
    <property type="nucleotide sequence ID" value="NZ_FWFF01000020.1"/>
</dbReference>
<dbReference type="Proteomes" id="UP000196581">
    <property type="component" value="Unassembled WGS sequence"/>
</dbReference>
<organism evidence="5 6">
    <name type="scientific">Brevibacterium yomogidense</name>
    <dbReference type="NCBI Taxonomy" id="946573"/>
    <lineage>
        <taxon>Bacteria</taxon>
        <taxon>Bacillati</taxon>
        <taxon>Actinomycetota</taxon>
        <taxon>Actinomycetes</taxon>
        <taxon>Micrococcales</taxon>
        <taxon>Brevibacteriaceae</taxon>
        <taxon>Brevibacterium</taxon>
    </lineage>
</organism>
<dbReference type="InterPro" id="IPR036264">
    <property type="entry name" value="Bact_exopeptidase_dim_dom"/>
</dbReference>
<dbReference type="Gene3D" id="3.40.630.10">
    <property type="entry name" value="Zn peptidases"/>
    <property type="match status" value="1"/>
</dbReference>
<dbReference type="EMBL" id="FWFF01000020">
    <property type="protein sequence ID" value="SLN01001.1"/>
    <property type="molecule type" value="Genomic_DNA"/>
</dbReference>
<keyword evidence="5" id="KW-0121">Carboxypeptidase</keyword>
<dbReference type="PANTHER" id="PTHR43808:SF9">
    <property type="entry name" value="BLL0789 PROTEIN"/>
    <property type="match status" value="1"/>
</dbReference>
<dbReference type="InterPro" id="IPR011650">
    <property type="entry name" value="Peptidase_M20_dimer"/>
</dbReference>
<dbReference type="PANTHER" id="PTHR43808">
    <property type="entry name" value="ACETYLORNITHINE DEACETYLASE"/>
    <property type="match status" value="1"/>
</dbReference>
<gene>
    <name evidence="5" type="ORF">FM105_13995</name>
</gene>
<name>A0A1X6XNZ7_9MICO</name>
<dbReference type="Pfam" id="PF07687">
    <property type="entry name" value="M20_dimer"/>
    <property type="match status" value="1"/>
</dbReference>
<sequence length="392" mass="40585">MTHPTSNSDASLDHPALLSAAESRLPQMLEDIERAISIETPSSDLEAVARGAQDFAAFVTERLGATPETVTVDGVTHLRLRFGSGPAKVVLVNHQDTVWPHGTLERIPFSHEDGVVRGPGSFDMLTGAVMSVHATAMLIEQGGPEAVDGLSIVVTGDEEVGSHTGAPLLREEAAQARAAFVMEAAAGEGGALKIARKGTSMYTIVLHGRASHAGLDPEKGVNAGLEMSHQMLAVAGLANPDQGTTVTPTVFSGGTTTNTVPALARFDVDVRAKTQDELQRVDDAIRALRPVLDGATIEVQGGINRPPMERSMAESLFDRAAALSEAIGIEPPQGVEVGGASDGNYTAGDGIPTLDGLGAVGDGAHAEHEHALSSYIASRTALLAALIADQLG</sequence>
<keyword evidence="2" id="KW-0378">Hydrolase</keyword>
<evidence type="ECO:0000259" key="4">
    <source>
        <dbReference type="Pfam" id="PF07687"/>
    </source>
</evidence>
<dbReference type="AlphaFoldDB" id="A0A1X6XNZ7"/>
<dbReference type="PIRSF" id="PIRSF037238">
    <property type="entry name" value="Carboxypeptidase_G2"/>
    <property type="match status" value="1"/>
</dbReference>
<accession>A0A1X6XNZ7</accession>
<keyword evidence="5" id="KW-0645">Protease</keyword>
<feature type="active site" description="Proton acceptor" evidence="3">
    <location>
        <position position="158"/>
    </location>
</feature>
<dbReference type="InterPro" id="IPR017150">
    <property type="entry name" value="Pept_M20_glutamate_carboxypep"/>
</dbReference>
<dbReference type="InterPro" id="IPR050072">
    <property type="entry name" value="Peptidase_M20A"/>
</dbReference>
<dbReference type="GO" id="GO:0004180">
    <property type="term" value="F:carboxypeptidase activity"/>
    <property type="evidence" value="ECO:0007669"/>
    <property type="project" value="UniProtKB-KW"/>
</dbReference>
<proteinExistence type="predicted"/>
<keyword evidence="6" id="KW-1185">Reference proteome</keyword>
<evidence type="ECO:0000256" key="2">
    <source>
        <dbReference type="ARBA" id="ARBA00022801"/>
    </source>
</evidence>
<evidence type="ECO:0000313" key="5">
    <source>
        <dbReference type="EMBL" id="SLN01001.1"/>
    </source>
</evidence>